<dbReference type="Proteomes" id="UP000019277">
    <property type="component" value="Unassembled WGS sequence"/>
</dbReference>
<dbReference type="InterPro" id="IPR010667">
    <property type="entry name" value="Phage_T4_Gp19"/>
</dbReference>
<dbReference type="GO" id="GO:0005198">
    <property type="term" value="F:structural molecule activity"/>
    <property type="evidence" value="ECO:0007669"/>
    <property type="project" value="InterPro"/>
</dbReference>
<organism evidence="1 2">
    <name type="scientific">Actinokineospora spheciospongiae</name>
    <dbReference type="NCBI Taxonomy" id="909613"/>
    <lineage>
        <taxon>Bacteria</taxon>
        <taxon>Bacillati</taxon>
        <taxon>Actinomycetota</taxon>
        <taxon>Actinomycetes</taxon>
        <taxon>Pseudonocardiales</taxon>
        <taxon>Pseudonocardiaceae</taxon>
        <taxon>Actinokineospora</taxon>
    </lineage>
</organism>
<dbReference type="Pfam" id="PF06841">
    <property type="entry name" value="Phage_T4_gp19"/>
    <property type="match status" value="1"/>
</dbReference>
<evidence type="ECO:0008006" key="3">
    <source>
        <dbReference type="Google" id="ProtNLM"/>
    </source>
</evidence>
<dbReference type="STRING" id="909613.UO65_4307"/>
<reference evidence="1 2" key="1">
    <citation type="journal article" date="2014" name="Genome Announc.">
        <title>Draft Genome Sequence of the Antitrypanosomally Active Sponge-Associated Bacterium Actinokineospora sp. Strain EG49.</title>
        <authorList>
            <person name="Harjes J."/>
            <person name="Ryu T."/>
            <person name="Abdelmohsen U.R."/>
            <person name="Moitinho-Silva L."/>
            <person name="Horn H."/>
            <person name="Ravasi T."/>
            <person name="Hentschel U."/>
        </authorList>
    </citation>
    <scope>NUCLEOTIDE SEQUENCE [LARGE SCALE GENOMIC DNA]</scope>
    <source>
        <strain evidence="1 2">EG49</strain>
    </source>
</reference>
<dbReference type="eggNOG" id="ENOG5031PVW">
    <property type="taxonomic scope" value="Bacteria"/>
</dbReference>
<sequence>MVNPPTLAHGMAHRFVVSAGSRDLGAWSKVAGLSVKWDLAEYRVGHSDQYFKFAGVPKFATLKLSRAADTTGTKAVQAWLGEVQAGGGTPEEGAVEMLTSAGDSVIVWTLREMFPIAWQISEFDATAGKVAVETLEIVYSGFLLSAQQNGA</sequence>
<gene>
    <name evidence="1" type="ORF">UO65_4307</name>
</gene>
<dbReference type="InterPro" id="IPR011747">
    <property type="entry name" value="CHP02241"/>
</dbReference>
<evidence type="ECO:0000313" key="1">
    <source>
        <dbReference type="EMBL" id="EWC60419.1"/>
    </source>
</evidence>
<protein>
    <recommendedName>
        <fullName evidence="3">Phage tail protein</fullName>
    </recommendedName>
</protein>
<keyword evidence="2" id="KW-1185">Reference proteome</keyword>
<proteinExistence type="predicted"/>
<name>W7J2R1_9PSEU</name>
<dbReference type="AlphaFoldDB" id="W7J2R1"/>
<evidence type="ECO:0000313" key="2">
    <source>
        <dbReference type="Proteomes" id="UP000019277"/>
    </source>
</evidence>
<comment type="caution">
    <text evidence="1">The sequence shown here is derived from an EMBL/GenBank/DDBJ whole genome shotgun (WGS) entry which is preliminary data.</text>
</comment>
<dbReference type="PANTHER" id="PTHR38009:SF1">
    <property type="entry name" value="CONSERVED HYPOTHETICAL PHAGE TAIL PROTEIN"/>
    <property type="match status" value="1"/>
</dbReference>
<dbReference type="PANTHER" id="PTHR38009">
    <property type="entry name" value="CONSERVED HYPOTHETICAL PHAGE TAIL PROTEIN"/>
    <property type="match status" value="1"/>
</dbReference>
<dbReference type="RefSeq" id="WP_035285353.1">
    <property type="nucleotide sequence ID" value="NZ_AYXG01000161.1"/>
</dbReference>
<dbReference type="EMBL" id="AYXG01000161">
    <property type="protein sequence ID" value="EWC60419.1"/>
    <property type="molecule type" value="Genomic_DNA"/>
</dbReference>
<accession>A0A8E2X5F9</accession>
<dbReference type="OrthoDB" id="9799891at2"/>
<accession>W7J2R1</accession>